<name>A0A1I2J198_9GAMM</name>
<dbReference type="GO" id="GO:0003700">
    <property type="term" value="F:DNA-binding transcription factor activity"/>
    <property type="evidence" value="ECO:0007669"/>
    <property type="project" value="InterPro"/>
</dbReference>
<dbReference type="Gene3D" id="1.10.1660.10">
    <property type="match status" value="1"/>
</dbReference>
<keyword evidence="3" id="KW-0804">Transcription</keyword>
<keyword evidence="6" id="KW-1185">Reference proteome</keyword>
<dbReference type="GO" id="GO:0003677">
    <property type="term" value="F:DNA binding"/>
    <property type="evidence" value="ECO:0007669"/>
    <property type="project" value="UniProtKB-KW"/>
</dbReference>
<proteinExistence type="predicted"/>
<dbReference type="STRING" id="500610.SAMN02799615_03748"/>
<dbReference type="CDD" id="cd00592">
    <property type="entry name" value="HTH_MerR-like"/>
    <property type="match status" value="1"/>
</dbReference>
<organism evidence="5 6">
    <name type="scientific">Dyella marensis</name>
    <dbReference type="NCBI Taxonomy" id="500610"/>
    <lineage>
        <taxon>Bacteria</taxon>
        <taxon>Pseudomonadati</taxon>
        <taxon>Pseudomonadota</taxon>
        <taxon>Gammaproteobacteria</taxon>
        <taxon>Lysobacterales</taxon>
        <taxon>Rhodanobacteraceae</taxon>
        <taxon>Dyella</taxon>
    </lineage>
</organism>
<dbReference type="PANTHER" id="PTHR30204:SF97">
    <property type="entry name" value="MERR FAMILY REGULATORY PROTEIN"/>
    <property type="match status" value="1"/>
</dbReference>
<keyword evidence="1" id="KW-0805">Transcription regulation</keyword>
<evidence type="ECO:0000256" key="2">
    <source>
        <dbReference type="ARBA" id="ARBA00023125"/>
    </source>
</evidence>
<dbReference type="PROSITE" id="PS50937">
    <property type="entry name" value="HTH_MERR_2"/>
    <property type="match status" value="1"/>
</dbReference>
<evidence type="ECO:0000256" key="1">
    <source>
        <dbReference type="ARBA" id="ARBA00023015"/>
    </source>
</evidence>
<accession>A0A1I2J198</accession>
<sequence length="142" mass="15730">MLIAEFCRRAELTRDAVRLYVKLGLIRPSTGGAGSNRYQHFHESDVDRVALIKVGQQLGFTLKQIVTLNREYETGGIDRPRRLAVMQAQLAQVDEKAAQLGKLQSYLRAKVAWIEAGELGDEPSFCGLEAVTQMLGKGKQAV</sequence>
<dbReference type="InterPro" id="IPR047057">
    <property type="entry name" value="MerR_fam"/>
</dbReference>
<keyword evidence="2 5" id="KW-0238">DNA-binding</keyword>
<dbReference type="Pfam" id="PF09278">
    <property type="entry name" value="MerR-DNA-bind"/>
    <property type="match status" value="1"/>
</dbReference>
<dbReference type="AlphaFoldDB" id="A0A1I2J198"/>
<dbReference type="SMART" id="SM00422">
    <property type="entry name" value="HTH_MERR"/>
    <property type="match status" value="1"/>
</dbReference>
<dbReference type="InterPro" id="IPR000551">
    <property type="entry name" value="MerR-type_HTH_dom"/>
</dbReference>
<dbReference type="EMBL" id="FONH01000020">
    <property type="protein sequence ID" value="SFF47780.1"/>
    <property type="molecule type" value="Genomic_DNA"/>
</dbReference>
<evidence type="ECO:0000259" key="4">
    <source>
        <dbReference type="PROSITE" id="PS50937"/>
    </source>
</evidence>
<gene>
    <name evidence="5" type="ORF">SAMN02799615_03748</name>
</gene>
<evidence type="ECO:0000313" key="6">
    <source>
        <dbReference type="Proteomes" id="UP000199477"/>
    </source>
</evidence>
<dbReference type="InterPro" id="IPR015358">
    <property type="entry name" value="Tscrpt_reg_MerR_DNA-bd"/>
</dbReference>
<dbReference type="SUPFAM" id="SSF46955">
    <property type="entry name" value="Putative DNA-binding domain"/>
    <property type="match status" value="1"/>
</dbReference>
<dbReference type="Proteomes" id="UP000199477">
    <property type="component" value="Unassembled WGS sequence"/>
</dbReference>
<reference evidence="6" key="1">
    <citation type="submission" date="2016-10" db="EMBL/GenBank/DDBJ databases">
        <authorList>
            <person name="Varghese N."/>
            <person name="Submissions S."/>
        </authorList>
    </citation>
    <scope>NUCLEOTIDE SEQUENCE [LARGE SCALE GENOMIC DNA]</scope>
    <source>
        <strain evidence="6">UNC178MFTsu3.1</strain>
    </source>
</reference>
<dbReference type="PANTHER" id="PTHR30204">
    <property type="entry name" value="REDOX-CYCLING DRUG-SENSING TRANSCRIPTIONAL ACTIVATOR SOXR"/>
    <property type="match status" value="1"/>
</dbReference>
<dbReference type="InterPro" id="IPR009061">
    <property type="entry name" value="DNA-bd_dom_put_sf"/>
</dbReference>
<evidence type="ECO:0000256" key="3">
    <source>
        <dbReference type="ARBA" id="ARBA00023163"/>
    </source>
</evidence>
<protein>
    <submittedName>
        <fullName evidence="5">DNA-binding transcriptional regulator, MerR family</fullName>
    </submittedName>
</protein>
<evidence type="ECO:0000313" key="5">
    <source>
        <dbReference type="EMBL" id="SFF47780.1"/>
    </source>
</evidence>
<dbReference type="RefSeq" id="WP_051548798.1">
    <property type="nucleotide sequence ID" value="NZ_FONH01000020.1"/>
</dbReference>
<feature type="domain" description="HTH merR-type" evidence="4">
    <location>
        <begin position="1"/>
        <end position="71"/>
    </location>
</feature>